<dbReference type="FunFam" id="3.30.200.20:FF:000284">
    <property type="entry name" value="Serine/threonine-protein kinase PLK"/>
    <property type="match status" value="1"/>
</dbReference>
<dbReference type="GO" id="GO:0007052">
    <property type="term" value="P:mitotic spindle organization"/>
    <property type="evidence" value="ECO:0007669"/>
    <property type="project" value="TreeGrafter"/>
</dbReference>
<feature type="domain" description="POLO box" evidence="17">
    <location>
        <begin position="393"/>
        <end position="471"/>
    </location>
</feature>
<dbReference type="Pfam" id="PF00069">
    <property type="entry name" value="Pkinase"/>
    <property type="match status" value="1"/>
</dbReference>
<dbReference type="PROSITE" id="PS00107">
    <property type="entry name" value="PROTEIN_KINASE_ATP"/>
    <property type="match status" value="1"/>
</dbReference>
<dbReference type="PROSITE" id="PS50011">
    <property type="entry name" value="PROTEIN_KINASE_DOM"/>
    <property type="match status" value="1"/>
</dbReference>
<evidence type="ECO:0000259" key="17">
    <source>
        <dbReference type="PROSITE" id="PS50078"/>
    </source>
</evidence>
<dbReference type="OrthoDB" id="408964at2759"/>
<protein>
    <recommendedName>
        <fullName evidence="15">Serine/threonine-protein kinase PLK</fullName>
        <ecNumber evidence="15">2.7.11.21</ecNumber>
    </recommendedName>
    <alternativeName>
        <fullName evidence="15">Polo-like kinase</fullName>
    </alternativeName>
</protein>
<evidence type="ECO:0000313" key="18">
    <source>
        <dbReference type="EMBL" id="CAH0108364.1"/>
    </source>
</evidence>
<dbReference type="PROSITE" id="PS00108">
    <property type="entry name" value="PROTEIN_KINASE_ST"/>
    <property type="match status" value="1"/>
</dbReference>
<keyword evidence="3" id="KW-0963">Cytoplasm</keyword>
<dbReference type="Proteomes" id="UP000789390">
    <property type="component" value="Unassembled WGS sequence"/>
</dbReference>
<dbReference type="EMBL" id="CAKKLH010000283">
    <property type="protein sequence ID" value="CAH0108364.1"/>
    <property type="molecule type" value="Genomic_DNA"/>
</dbReference>
<feature type="domain" description="Protein kinase" evidence="16">
    <location>
        <begin position="25"/>
        <end position="277"/>
    </location>
</feature>
<evidence type="ECO:0000256" key="6">
    <source>
        <dbReference type="ARBA" id="ARBA00022737"/>
    </source>
</evidence>
<dbReference type="CDD" id="cd13117">
    <property type="entry name" value="POLO_box_2"/>
    <property type="match status" value="1"/>
</dbReference>
<reference evidence="18" key="1">
    <citation type="submission" date="2021-11" db="EMBL/GenBank/DDBJ databases">
        <authorList>
            <person name="Schell T."/>
        </authorList>
    </citation>
    <scope>NUCLEOTIDE SEQUENCE</scope>
    <source>
        <strain evidence="18">M5</strain>
    </source>
</reference>
<dbReference type="Pfam" id="PF00659">
    <property type="entry name" value="POLO_box"/>
    <property type="match status" value="2"/>
</dbReference>
<dbReference type="SMART" id="SM00220">
    <property type="entry name" value="S_TKc"/>
    <property type="match status" value="1"/>
</dbReference>
<dbReference type="GO" id="GO:0005737">
    <property type="term" value="C:cytoplasm"/>
    <property type="evidence" value="ECO:0007669"/>
    <property type="project" value="TreeGrafter"/>
</dbReference>
<dbReference type="InterPro" id="IPR033695">
    <property type="entry name" value="POLO_box_2"/>
</dbReference>
<evidence type="ECO:0000256" key="13">
    <source>
        <dbReference type="ARBA" id="ARBA00048347"/>
    </source>
</evidence>
<keyword evidence="19" id="KW-1185">Reference proteome</keyword>
<evidence type="ECO:0000256" key="8">
    <source>
        <dbReference type="ARBA" id="ARBA00022777"/>
    </source>
</evidence>
<evidence type="ECO:0000256" key="7">
    <source>
        <dbReference type="ARBA" id="ARBA00022741"/>
    </source>
</evidence>
<dbReference type="InterPro" id="IPR017441">
    <property type="entry name" value="Protein_kinase_ATP_BS"/>
</dbReference>
<keyword evidence="4 15" id="KW-0723">Serine/threonine-protein kinase</keyword>
<dbReference type="Gene3D" id="1.10.510.10">
    <property type="entry name" value="Transferase(Phosphotransferase) domain 1"/>
    <property type="match status" value="1"/>
</dbReference>
<dbReference type="PROSITE" id="PS50078">
    <property type="entry name" value="POLO_BOX"/>
    <property type="match status" value="2"/>
</dbReference>
<name>A0A8J2RYZ8_9CRUS</name>
<dbReference type="GO" id="GO:0005634">
    <property type="term" value="C:nucleus"/>
    <property type="evidence" value="ECO:0007669"/>
    <property type="project" value="UniProtKB-SubCell"/>
</dbReference>
<comment type="catalytic activity">
    <reaction evidence="13">
        <text>L-seryl-[protein] + ATP = O-phospho-L-seryl-[protein] + ADP + H(+)</text>
        <dbReference type="Rhea" id="RHEA:17989"/>
        <dbReference type="Rhea" id="RHEA-COMP:9863"/>
        <dbReference type="Rhea" id="RHEA-COMP:11604"/>
        <dbReference type="ChEBI" id="CHEBI:15378"/>
        <dbReference type="ChEBI" id="CHEBI:29999"/>
        <dbReference type="ChEBI" id="CHEBI:30616"/>
        <dbReference type="ChEBI" id="CHEBI:83421"/>
        <dbReference type="ChEBI" id="CHEBI:456216"/>
        <dbReference type="EC" id="2.7.11.21"/>
    </reaction>
</comment>
<proteinExistence type="inferred from homology"/>
<feature type="binding site" evidence="14">
    <location>
        <position position="54"/>
    </location>
    <ligand>
        <name>ATP</name>
        <dbReference type="ChEBI" id="CHEBI:30616"/>
    </ligand>
</feature>
<feature type="domain" description="POLO box" evidence="17">
    <location>
        <begin position="493"/>
        <end position="575"/>
    </location>
</feature>
<evidence type="ECO:0000256" key="10">
    <source>
        <dbReference type="ARBA" id="ARBA00023212"/>
    </source>
</evidence>
<dbReference type="Gene3D" id="3.30.1120.30">
    <property type="entry name" value="POLO box domain"/>
    <property type="match status" value="2"/>
</dbReference>
<dbReference type="CDD" id="cd14099">
    <property type="entry name" value="STKc_PLK"/>
    <property type="match status" value="1"/>
</dbReference>
<dbReference type="SUPFAM" id="SSF82615">
    <property type="entry name" value="Polo-box domain"/>
    <property type="match status" value="2"/>
</dbReference>
<evidence type="ECO:0000259" key="16">
    <source>
        <dbReference type="PROSITE" id="PS50011"/>
    </source>
</evidence>
<comment type="caution">
    <text evidence="18">The sequence shown here is derived from an EMBL/GenBank/DDBJ whole genome shotgun (WGS) entry which is preliminary data.</text>
</comment>
<dbReference type="Gene3D" id="3.30.200.20">
    <property type="entry name" value="Phosphorylase Kinase, domain 1"/>
    <property type="match status" value="1"/>
</dbReference>
<dbReference type="EC" id="2.7.11.21" evidence="15"/>
<dbReference type="AlphaFoldDB" id="A0A8J2RYZ8"/>
<dbReference type="GO" id="GO:0005813">
    <property type="term" value="C:centrosome"/>
    <property type="evidence" value="ECO:0007669"/>
    <property type="project" value="UniProtKB-SubCell"/>
</dbReference>
<evidence type="ECO:0000256" key="1">
    <source>
        <dbReference type="ARBA" id="ARBA00004123"/>
    </source>
</evidence>
<dbReference type="InterPro" id="IPR000959">
    <property type="entry name" value="POLO_box_dom"/>
</dbReference>
<evidence type="ECO:0000256" key="2">
    <source>
        <dbReference type="ARBA" id="ARBA00004300"/>
    </source>
</evidence>
<evidence type="ECO:0000256" key="11">
    <source>
        <dbReference type="ARBA" id="ARBA00023242"/>
    </source>
</evidence>
<keyword evidence="8 15" id="KW-0418">Kinase</keyword>
<dbReference type="InterPro" id="IPR008271">
    <property type="entry name" value="Ser/Thr_kinase_AS"/>
</dbReference>
<sequence length="585" mass="66830">MNSNKPAEPEVIPDILLDPGTKKRYVRGKFLGKGGFAKCYELTDSATNMIYAGKIVSKQLLQKPHQKDKMAQEISIHRSLVHKHVVGFHSFFEDSNFVFIVLELCKRRSLMELHKRRKAITEPEARCFMHQLLLGVKHLHENKIIHRDLKLGNLFLNESMELKIGDFGLATKLDFDGERKKTLCGTPNYIAPEVLCKKGHSYEVDIWSMGCILYTLLVGHPPFETQSLKDTYTKIKKNEFHVPSRIGPLARTLIIKMLQADPISRPTVDQCLDDDFMTQGYMPSRLPLSCLTMPPRFDARLNNSLIAVRRPLGEINRDSPIISNEMQGVKGEPVISPATADTPFPAVPSGPSPQQLLRDLQQQLYKLFTSKPNEKVPFLMDEAEDPAAIPMVWVSKWVDYSDKYGFGYQLSDDTIGVIFNDLTKLLLHVDGKAIQYVERDGIEKYHTLECYPPQLEKKMKLLAYFRSYMQENLIKAGGSVPPREGDELIRLPFLRQWFRTSRAVVMHLTNGTLQVNYFRDHVKIILCPLMGAVSVIDEDKNFRTFRLTSLAQYGCSNDLLQRLEYVREKISFLLAPKSQNGIRAK</sequence>
<gene>
    <name evidence="18" type="ORF">DGAL_LOCUS11741</name>
</gene>
<evidence type="ECO:0000256" key="3">
    <source>
        <dbReference type="ARBA" id="ARBA00022490"/>
    </source>
</evidence>
<keyword evidence="9 14" id="KW-0067">ATP-binding</keyword>
<comment type="similarity">
    <text evidence="15">Belongs to the protein kinase superfamily. Ser/Thr protein kinase family. CDC5/Polo subfamily.</text>
</comment>
<evidence type="ECO:0000256" key="5">
    <source>
        <dbReference type="ARBA" id="ARBA00022679"/>
    </source>
</evidence>
<dbReference type="PANTHER" id="PTHR24345">
    <property type="entry name" value="SERINE/THREONINE-PROTEIN KINASE PLK"/>
    <property type="match status" value="1"/>
</dbReference>
<dbReference type="InterPro" id="IPR011009">
    <property type="entry name" value="Kinase-like_dom_sf"/>
</dbReference>
<dbReference type="CDD" id="cd13118">
    <property type="entry name" value="POLO_box_1"/>
    <property type="match status" value="1"/>
</dbReference>
<keyword evidence="5 15" id="KW-0808">Transferase</keyword>
<dbReference type="InterPro" id="IPR000719">
    <property type="entry name" value="Prot_kinase_dom"/>
</dbReference>
<keyword evidence="10" id="KW-0206">Cytoskeleton</keyword>
<dbReference type="PANTHER" id="PTHR24345:SF93">
    <property type="entry name" value="SERINE_THREONINE-PROTEIN KINASE PLK1"/>
    <property type="match status" value="1"/>
</dbReference>
<dbReference type="FunFam" id="3.30.1120.30:FF:000001">
    <property type="entry name" value="Serine/threonine-protein kinase PLK"/>
    <property type="match status" value="1"/>
</dbReference>
<evidence type="ECO:0000256" key="4">
    <source>
        <dbReference type="ARBA" id="ARBA00022527"/>
    </source>
</evidence>
<keyword evidence="7 14" id="KW-0547">Nucleotide-binding</keyword>
<comment type="catalytic activity">
    <reaction evidence="12 15">
        <text>L-threonyl-[protein] + ATP = O-phospho-L-threonyl-[protein] + ADP + H(+)</text>
        <dbReference type="Rhea" id="RHEA:46608"/>
        <dbReference type="Rhea" id="RHEA-COMP:11060"/>
        <dbReference type="Rhea" id="RHEA-COMP:11605"/>
        <dbReference type="ChEBI" id="CHEBI:15378"/>
        <dbReference type="ChEBI" id="CHEBI:30013"/>
        <dbReference type="ChEBI" id="CHEBI:30616"/>
        <dbReference type="ChEBI" id="CHEBI:61977"/>
        <dbReference type="ChEBI" id="CHEBI:456216"/>
        <dbReference type="EC" id="2.7.11.21"/>
    </reaction>
</comment>
<keyword evidence="6" id="KW-0677">Repeat</keyword>
<dbReference type="FunFam" id="1.10.510.10:FF:000727">
    <property type="entry name" value="Serine/threonine-protein kinase PLK"/>
    <property type="match status" value="1"/>
</dbReference>
<evidence type="ECO:0000256" key="15">
    <source>
        <dbReference type="RuleBase" id="RU361162"/>
    </source>
</evidence>
<evidence type="ECO:0000313" key="19">
    <source>
        <dbReference type="Proteomes" id="UP000789390"/>
    </source>
</evidence>
<dbReference type="SUPFAM" id="SSF56112">
    <property type="entry name" value="Protein kinase-like (PK-like)"/>
    <property type="match status" value="1"/>
</dbReference>
<dbReference type="InterPro" id="IPR036947">
    <property type="entry name" value="POLO_box_dom_sf"/>
</dbReference>
<dbReference type="GO" id="GO:0000922">
    <property type="term" value="C:spindle pole"/>
    <property type="evidence" value="ECO:0007669"/>
    <property type="project" value="TreeGrafter"/>
</dbReference>
<dbReference type="GO" id="GO:0000776">
    <property type="term" value="C:kinetochore"/>
    <property type="evidence" value="ECO:0007669"/>
    <property type="project" value="TreeGrafter"/>
</dbReference>
<dbReference type="GO" id="GO:0004674">
    <property type="term" value="F:protein serine/threonine kinase activity"/>
    <property type="evidence" value="ECO:0007669"/>
    <property type="project" value="UniProtKB-KW"/>
</dbReference>
<organism evidence="18 19">
    <name type="scientific">Daphnia galeata</name>
    <dbReference type="NCBI Taxonomy" id="27404"/>
    <lineage>
        <taxon>Eukaryota</taxon>
        <taxon>Metazoa</taxon>
        <taxon>Ecdysozoa</taxon>
        <taxon>Arthropoda</taxon>
        <taxon>Crustacea</taxon>
        <taxon>Branchiopoda</taxon>
        <taxon>Diplostraca</taxon>
        <taxon>Cladocera</taxon>
        <taxon>Anomopoda</taxon>
        <taxon>Daphniidae</taxon>
        <taxon>Daphnia</taxon>
    </lineage>
</organism>
<comment type="subcellular location">
    <subcellularLocation>
        <location evidence="2">Cytoplasm</location>
        <location evidence="2">Cytoskeleton</location>
        <location evidence="2">Microtubule organizing center</location>
        <location evidence="2">Centrosome</location>
    </subcellularLocation>
    <subcellularLocation>
        <location evidence="1">Nucleus</location>
    </subcellularLocation>
</comment>
<evidence type="ECO:0000256" key="12">
    <source>
        <dbReference type="ARBA" id="ARBA00047802"/>
    </source>
</evidence>
<accession>A0A8J2RYZ8</accession>
<evidence type="ECO:0000256" key="9">
    <source>
        <dbReference type="ARBA" id="ARBA00022840"/>
    </source>
</evidence>
<dbReference type="GO" id="GO:0005524">
    <property type="term" value="F:ATP binding"/>
    <property type="evidence" value="ECO:0007669"/>
    <property type="project" value="UniProtKB-UniRule"/>
</dbReference>
<dbReference type="InterPro" id="IPR033701">
    <property type="entry name" value="POLO_box_1"/>
</dbReference>
<evidence type="ECO:0000256" key="14">
    <source>
        <dbReference type="PROSITE-ProRule" id="PRU10141"/>
    </source>
</evidence>
<keyword evidence="11" id="KW-0539">Nucleus</keyword>